<comment type="catalytic activity">
    <reaction evidence="1">
        <text>dUMP + (6R)-5,10-methylene-5,6,7,8-tetrahydrofolate + NADPH + H(+) = dTMP + (6S)-5,6,7,8-tetrahydrofolate + NADP(+)</text>
        <dbReference type="Rhea" id="RHEA:29043"/>
        <dbReference type="ChEBI" id="CHEBI:15378"/>
        <dbReference type="ChEBI" id="CHEBI:15636"/>
        <dbReference type="ChEBI" id="CHEBI:57453"/>
        <dbReference type="ChEBI" id="CHEBI:57783"/>
        <dbReference type="ChEBI" id="CHEBI:58349"/>
        <dbReference type="ChEBI" id="CHEBI:63528"/>
        <dbReference type="ChEBI" id="CHEBI:246422"/>
        <dbReference type="EC" id="2.1.1.148"/>
    </reaction>
</comment>
<feature type="binding site" description="in other chain" evidence="1">
    <location>
        <begin position="87"/>
        <end position="91"/>
    </location>
    <ligand>
        <name>dUMP</name>
        <dbReference type="ChEBI" id="CHEBI:246422"/>
        <note>ligand shared between dimeric partners</note>
    </ligand>
</feature>
<evidence type="ECO:0000313" key="3">
    <source>
        <dbReference type="Proteomes" id="UP000057158"/>
    </source>
</evidence>
<keyword evidence="1" id="KW-0285">Flavoprotein</keyword>
<comment type="cofactor">
    <cofactor evidence="1">
        <name>FAD</name>
        <dbReference type="ChEBI" id="CHEBI:57692"/>
    </cofactor>
    <text evidence="1">Binds 4 FAD per tetramer. Each FAD binding site is formed by three monomers.</text>
</comment>
<dbReference type="NCBIfam" id="TIGR02170">
    <property type="entry name" value="thyX"/>
    <property type="match status" value="1"/>
</dbReference>
<dbReference type="Gene3D" id="3.30.1360.170">
    <property type="match status" value="1"/>
</dbReference>
<dbReference type="UniPathway" id="UPA00575"/>
<evidence type="ECO:0000313" key="2">
    <source>
        <dbReference type="EMBL" id="ALC17923.1"/>
    </source>
</evidence>
<dbReference type="InterPro" id="IPR003669">
    <property type="entry name" value="Thymidylate_synthase_ThyX"/>
</dbReference>
<dbReference type="GO" id="GO:0050797">
    <property type="term" value="F:thymidylate synthase (FAD) activity"/>
    <property type="evidence" value="ECO:0007669"/>
    <property type="project" value="UniProtKB-UniRule"/>
</dbReference>
<gene>
    <name evidence="1 2" type="primary">thyX</name>
    <name evidence="2" type="ORF">DSOUD_3200</name>
</gene>
<keyword evidence="3" id="KW-1185">Reference proteome</keyword>
<dbReference type="SUPFAM" id="SSF69796">
    <property type="entry name" value="Thymidylate synthase-complementing protein Thy1"/>
    <property type="match status" value="1"/>
</dbReference>
<comment type="pathway">
    <text evidence="1">Pyrimidine metabolism; dTTP biosynthesis.</text>
</comment>
<dbReference type="GO" id="GO:0006231">
    <property type="term" value="P:dTMP biosynthetic process"/>
    <property type="evidence" value="ECO:0007669"/>
    <property type="project" value="UniProtKB-UniRule"/>
</dbReference>
<dbReference type="PANTHER" id="PTHR34934:SF1">
    <property type="entry name" value="FLAVIN-DEPENDENT THYMIDYLATE SYNTHASE"/>
    <property type="match status" value="1"/>
</dbReference>
<dbReference type="GO" id="GO:0050660">
    <property type="term" value="F:flavin adenine dinucleotide binding"/>
    <property type="evidence" value="ECO:0007669"/>
    <property type="project" value="UniProtKB-UniRule"/>
</dbReference>
<sequence length="229" mass="25458">MMLVQLLTHTPDPEQVAAAAARLCYSASSIDRLLDQDAVQRQALLEKILSLGHHSVLEHASFTFGIEGISRACSHQLVRHRVASFSQQSQRYVSHKEPFEAVVPPTIAGRADLAERYRDLLEEIHGVYRQLIDAGVPAEDARFVLPNAAATKLVVTMNARELHHFFNLRCCRRAQWEIRAMAKEMLRCCRRAAPSLFAVAGPGCLKGACPEGAMSCGEMAAVRREYSEF</sequence>
<keyword evidence="1" id="KW-0808">Transferase</keyword>
<comment type="function">
    <text evidence="1">Catalyzes the reductive methylation of 2'-deoxyuridine-5'-monophosphate (dUMP) to 2'-deoxythymidine-5'-monophosphate (dTMP) while utilizing 5,10-methylenetetrahydrofolate (mTHF) as the methyl donor, and NADPH and FADH(2) as the reductant.</text>
</comment>
<comment type="subunit">
    <text evidence="1">Homotetramer.</text>
</comment>
<dbReference type="CDD" id="cd20175">
    <property type="entry name" value="ThyX"/>
    <property type="match status" value="1"/>
</dbReference>
<feature type="binding site" evidence="1">
    <location>
        <begin position="76"/>
        <end position="79"/>
    </location>
    <ligand>
        <name>dUMP</name>
        <dbReference type="ChEBI" id="CHEBI:246422"/>
        <note>ligand shared between dimeric partners</note>
    </ligand>
</feature>
<feature type="binding site" evidence="1">
    <location>
        <position position="55"/>
    </location>
    <ligand>
        <name>FAD</name>
        <dbReference type="ChEBI" id="CHEBI:57692"/>
        <note>ligand shared between neighboring subunits</note>
    </ligand>
</feature>
<dbReference type="Pfam" id="PF02511">
    <property type="entry name" value="Thy1"/>
    <property type="match status" value="1"/>
</dbReference>
<keyword evidence="1" id="KW-0489">Methyltransferase</keyword>
<evidence type="ECO:0000256" key="1">
    <source>
        <dbReference type="HAMAP-Rule" id="MF_01408"/>
    </source>
</evidence>
<name>A0A0M3QGJ6_9BACT</name>
<dbReference type="GO" id="GO:0032259">
    <property type="term" value="P:methylation"/>
    <property type="evidence" value="ECO:0007669"/>
    <property type="project" value="UniProtKB-KW"/>
</dbReference>
<dbReference type="PROSITE" id="PS51331">
    <property type="entry name" value="THYX"/>
    <property type="match status" value="1"/>
</dbReference>
<dbReference type="EMBL" id="CP010802">
    <property type="protein sequence ID" value="ALC17923.1"/>
    <property type="molecule type" value="Genomic_DNA"/>
</dbReference>
<protein>
    <recommendedName>
        <fullName evidence="1">Flavin-dependent thymidylate synthase</fullName>
        <shortName evidence="1">FDTS</shortName>
        <ecNumber evidence="1">2.1.1.148</ecNumber>
    </recommendedName>
    <alternativeName>
        <fullName evidence="1">FAD-dependent thymidylate synthase</fullName>
    </alternativeName>
    <alternativeName>
        <fullName evidence="1">Thymidylate synthase ThyX</fullName>
        <shortName evidence="1">TS</shortName>
        <shortName evidence="1">TSase</shortName>
    </alternativeName>
</protein>
<dbReference type="GO" id="GO:0006235">
    <property type="term" value="P:dTTP biosynthetic process"/>
    <property type="evidence" value="ECO:0007669"/>
    <property type="project" value="UniProtKB-UniRule"/>
</dbReference>
<accession>A0A0M3QGJ6</accession>
<dbReference type="AlphaFoldDB" id="A0A0M3QGJ6"/>
<dbReference type="GO" id="GO:0070402">
    <property type="term" value="F:NADPH binding"/>
    <property type="evidence" value="ECO:0007669"/>
    <property type="project" value="TreeGrafter"/>
</dbReference>
<dbReference type="EC" id="2.1.1.148" evidence="1"/>
<feature type="binding site" evidence="1">
    <location>
        <position position="169"/>
    </location>
    <ligand>
        <name>dUMP</name>
        <dbReference type="ChEBI" id="CHEBI:246422"/>
        <note>ligand shared between dimeric partners</note>
    </ligand>
</feature>
<dbReference type="InterPro" id="IPR036098">
    <property type="entry name" value="Thymidylate_synthase_ThyX_sf"/>
</dbReference>
<reference evidence="2 3" key="1">
    <citation type="submission" date="2015-07" db="EMBL/GenBank/DDBJ databases">
        <title>Isolation and Genomic Characterization of a Novel Halophilic Metal-Reducing Deltaproteobacterium from the Deep Subsurface.</title>
        <authorList>
            <person name="Badalamenti J.P."/>
            <person name="Summers Z.M."/>
            <person name="Gralnick J.A."/>
            <person name="Bond D.R."/>
        </authorList>
    </citation>
    <scope>NUCLEOTIDE SEQUENCE [LARGE SCALE GENOMIC DNA]</scope>
    <source>
        <strain evidence="2 3">WTL</strain>
    </source>
</reference>
<feature type="binding site" evidence="1">
    <location>
        <begin position="79"/>
        <end position="81"/>
    </location>
    <ligand>
        <name>FAD</name>
        <dbReference type="ChEBI" id="CHEBI:57692"/>
        <note>ligand shared between neighboring subunits</note>
    </ligand>
</feature>
<feature type="active site" description="Involved in ionization of N3 of dUMP, leading to its activation" evidence="1">
    <location>
        <position position="169"/>
    </location>
</feature>
<keyword evidence="1" id="KW-0274">FAD</keyword>
<feature type="binding site" description="in other chain" evidence="1">
    <location>
        <position position="142"/>
    </location>
    <ligand>
        <name>dUMP</name>
        <dbReference type="ChEBI" id="CHEBI:246422"/>
        <note>ligand shared between dimeric partners</note>
    </ligand>
</feature>
<feature type="binding site" evidence="1">
    <location>
        <position position="87"/>
    </location>
    <ligand>
        <name>FAD</name>
        <dbReference type="ChEBI" id="CHEBI:57692"/>
        <note>ligand shared between neighboring subunits</note>
    </ligand>
</feature>
<dbReference type="KEGG" id="des:DSOUD_3200"/>
<proteinExistence type="inferred from homology"/>
<dbReference type="Proteomes" id="UP000057158">
    <property type="component" value="Chromosome"/>
</dbReference>
<organism evidence="2 3">
    <name type="scientific">Desulfuromonas soudanensis</name>
    <dbReference type="NCBI Taxonomy" id="1603606"/>
    <lineage>
        <taxon>Bacteria</taxon>
        <taxon>Pseudomonadati</taxon>
        <taxon>Thermodesulfobacteriota</taxon>
        <taxon>Desulfuromonadia</taxon>
        <taxon>Desulfuromonadales</taxon>
        <taxon>Desulfuromonadaceae</taxon>
        <taxon>Desulfuromonas</taxon>
    </lineage>
</organism>
<keyword evidence="1" id="KW-0545">Nucleotide biosynthesis</keyword>
<dbReference type="STRING" id="1603606.DSOUD_3200"/>
<keyword evidence="1" id="KW-0521">NADP</keyword>
<dbReference type="PATRIC" id="fig|1603606.3.peg.3444"/>
<comment type="similarity">
    <text evidence="1">Belongs to the thymidylate synthase ThyX family.</text>
</comment>
<dbReference type="GO" id="GO:0004799">
    <property type="term" value="F:thymidylate synthase activity"/>
    <property type="evidence" value="ECO:0007669"/>
    <property type="project" value="TreeGrafter"/>
</dbReference>
<feature type="binding site" evidence="1">
    <location>
        <begin position="158"/>
        <end position="160"/>
    </location>
    <ligand>
        <name>FAD</name>
        <dbReference type="ChEBI" id="CHEBI:57692"/>
        <note>ligand shared between neighboring subunits</note>
    </ligand>
</feature>
<feature type="binding site" evidence="1">
    <location>
        <position position="164"/>
    </location>
    <ligand>
        <name>FAD</name>
        <dbReference type="ChEBI" id="CHEBI:57692"/>
        <note>ligand shared between neighboring subunits</note>
    </ligand>
</feature>
<dbReference type="HAMAP" id="MF_01408">
    <property type="entry name" value="ThyX"/>
    <property type="match status" value="1"/>
</dbReference>
<dbReference type="PANTHER" id="PTHR34934">
    <property type="entry name" value="FLAVIN-DEPENDENT THYMIDYLATE SYNTHASE"/>
    <property type="match status" value="1"/>
</dbReference>